<dbReference type="Gene3D" id="2.60.120.200">
    <property type="match status" value="3"/>
</dbReference>
<evidence type="ECO:0000256" key="6">
    <source>
        <dbReference type="ARBA" id="ARBA00022729"/>
    </source>
</evidence>
<name>A0ABD1JLB7_9TELE</name>
<dbReference type="Pfam" id="PF02210">
    <property type="entry name" value="Laminin_G_2"/>
    <property type="match status" value="3"/>
</dbReference>
<comment type="subcellular location">
    <subcellularLocation>
        <location evidence="2">Membrane</location>
        <topology evidence="2">Single-pass type I membrane protein</topology>
    </subcellularLocation>
</comment>
<sequence>MLFPVLSSLTDYCEDPLVDSLPPASFDSSSRLSSNHLPAFAKLKNKDGGGGWSPSPEDQHPWLQVDLQERVEVTALATQGRWGSQDWVSRYQLLYSDSGRAWRQYRHGDVLWTFPGNTDMDSVVYYKLPHSIRTRYLRLVPLQGNPRGGTGLRLEVYGCTYKSDVADFDGRSALLYRFNQKSMSTVKDVISLRFRSQQADGVLVHGEGQRGDHITLELLQGKLILQLNLDDSKPRIGSPRPSVTLGSLLDDHHWHSVLIERFSRQVNFTVDHHTQHFRTQGHDDSLDVDYELSFGGIPLPGKPGTFLKENFHGCMENLYYNGVNIIDLAKRRKPQIYSTGNVTFHCSEAPPLSVTFHSSDSFLTVPADLGTDSFSVRLQMRTWNREGIIVIAPLAWEPLLRLYLRFALELQEGRVLLSIDSLDDPPTLMYSEQTVSDGQWHSVRVEMKDSQVSLTIDNQRPVISKTKHRVTSPKRPSVLSFGGCVTSLPNLVCESGAVGFQGCMRLMFANNYPVNLLHVQQRTLGNYSQLDFDVCGIRDRCTPNYCEYGGQCSQSWSQFYCNCSGTGYTGATCHIPLYEQSCEAYRDKADPTGAYTLDLDGSGPLESMPVTCSQTEDKVWTVVNHDQMGPVRVLGSTLQHPYTRSLNYSLPASHLRNLVTNSQHCQQEVIYQCRKSRLFNTWDGTPLSWWLDRDGAKRTYWGGFLPGVQQCACSLEGNCMDMNYFCNCDADQDTWVNDTGLLSYKDHLPMREIAIGDTNRTGSEAVFKIGPLRCYGNRFLWNSASFYQETSYLHFPPLQVELALDLSLYFKTSTLSGVFLENLGVQSFIRLELSSPSSVTFTFDLGDGPVRLTVSSPVALNDRQWHHVRAEWNVKGAWLLVDQLPPRHVAAPPEGHLHLQLSGQLFVGGTASRQGGFQGCLRALTLNGVSLDLEERAKTTPGVSPGCPGHCNGDSVCHHGGRCVEERNSYVCDCSQTAYGGPHCNTVMAAAFDGESSLTYSFLETLSGIRDKDSRTSYTTEGAVAASLPLDSVTLGFQTKRSPSLLLLAQGLGQRYVAIILTRAGGKP</sequence>
<reference evidence="17 18" key="1">
    <citation type="submission" date="2024-09" db="EMBL/GenBank/DDBJ databases">
        <title>A chromosome-level genome assembly of Gray's grenadier anchovy, Coilia grayii.</title>
        <authorList>
            <person name="Fu Z."/>
        </authorList>
    </citation>
    <scope>NUCLEOTIDE SEQUENCE [LARGE SCALE GENOMIC DNA]</scope>
    <source>
        <strain evidence="17">G4</strain>
        <tissue evidence="17">Muscle</tissue>
    </source>
</reference>
<dbReference type="FunFam" id="2.60.120.260:FF:000016">
    <property type="entry name" value="Contactin-associated protein-like 4 isoform 1"/>
    <property type="match status" value="1"/>
</dbReference>
<dbReference type="SMART" id="SM00231">
    <property type="entry name" value="FA58C"/>
    <property type="match status" value="1"/>
</dbReference>
<dbReference type="SUPFAM" id="SSF56496">
    <property type="entry name" value="Fibrinogen C-terminal domain-like"/>
    <property type="match status" value="1"/>
</dbReference>
<keyword evidence="10 12" id="KW-1015">Disulfide bond</keyword>
<keyword evidence="7" id="KW-0677">Repeat</keyword>
<dbReference type="PROSITE" id="PS50022">
    <property type="entry name" value="FA58C_3"/>
    <property type="match status" value="1"/>
</dbReference>
<comment type="caution">
    <text evidence="11">Lacks conserved residue(s) required for the propagation of feature annotation.</text>
</comment>
<organism evidence="17 18">
    <name type="scientific">Coilia grayii</name>
    <name type="common">Gray's grenadier anchovy</name>
    <dbReference type="NCBI Taxonomy" id="363190"/>
    <lineage>
        <taxon>Eukaryota</taxon>
        <taxon>Metazoa</taxon>
        <taxon>Chordata</taxon>
        <taxon>Craniata</taxon>
        <taxon>Vertebrata</taxon>
        <taxon>Euteleostomi</taxon>
        <taxon>Actinopterygii</taxon>
        <taxon>Neopterygii</taxon>
        <taxon>Teleostei</taxon>
        <taxon>Clupei</taxon>
        <taxon>Clupeiformes</taxon>
        <taxon>Clupeoidei</taxon>
        <taxon>Engraulidae</taxon>
        <taxon>Coilinae</taxon>
        <taxon>Coilia</taxon>
    </lineage>
</organism>
<evidence type="ECO:0000259" key="15">
    <source>
        <dbReference type="PROSITE" id="PS50026"/>
    </source>
</evidence>
<evidence type="ECO:0000256" key="8">
    <source>
        <dbReference type="ARBA" id="ARBA00022989"/>
    </source>
</evidence>
<dbReference type="PANTHER" id="PTHR15036:SF46">
    <property type="entry name" value="CONTACTIN-ASSOCIATED PROTEIN-LIKE 5"/>
    <property type="match status" value="1"/>
</dbReference>
<proteinExistence type="inferred from homology"/>
<accession>A0ABD1JLB7</accession>
<dbReference type="InterPro" id="IPR036056">
    <property type="entry name" value="Fibrinogen-like_C"/>
</dbReference>
<dbReference type="Gene3D" id="2.60.120.1000">
    <property type="match status" value="1"/>
</dbReference>
<evidence type="ECO:0000256" key="7">
    <source>
        <dbReference type="ARBA" id="ARBA00022737"/>
    </source>
</evidence>
<dbReference type="PANTHER" id="PTHR15036">
    <property type="entry name" value="PIKACHURIN-LIKE PROTEIN"/>
    <property type="match status" value="1"/>
</dbReference>
<evidence type="ECO:0000259" key="13">
    <source>
        <dbReference type="PROSITE" id="PS50022"/>
    </source>
</evidence>
<dbReference type="GO" id="GO:0016020">
    <property type="term" value="C:membrane"/>
    <property type="evidence" value="ECO:0007669"/>
    <property type="project" value="UniProtKB-SubCell"/>
</dbReference>
<dbReference type="InterPro" id="IPR002181">
    <property type="entry name" value="Fibrinogen_a/b/g_C_dom"/>
</dbReference>
<evidence type="ECO:0008006" key="19">
    <source>
        <dbReference type="Google" id="ProtNLM"/>
    </source>
</evidence>
<keyword evidence="4 11" id="KW-0245">EGF-like domain</keyword>
<dbReference type="SMART" id="SM00282">
    <property type="entry name" value="LamG"/>
    <property type="match status" value="3"/>
</dbReference>
<evidence type="ECO:0000256" key="12">
    <source>
        <dbReference type="PROSITE-ProRule" id="PRU00122"/>
    </source>
</evidence>
<keyword evidence="9" id="KW-0472">Membrane</keyword>
<evidence type="ECO:0000256" key="3">
    <source>
        <dbReference type="ARBA" id="ARBA00010241"/>
    </source>
</evidence>
<dbReference type="SUPFAM" id="SSF49785">
    <property type="entry name" value="Galactose-binding domain-like"/>
    <property type="match status" value="1"/>
</dbReference>
<dbReference type="InterPro" id="IPR001791">
    <property type="entry name" value="Laminin_G"/>
</dbReference>
<comment type="function">
    <text evidence="1">May play a role in the correct development and proper functioning of the peripheral and central nervous system and be involved in cell adhesion and intercellular communication.</text>
</comment>
<evidence type="ECO:0000256" key="9">
    <source>
        <dbReference type="ARBA" id="ARBA00023136"/>
    </source>
</evidence>
<evidence type="ECO:0000256" key="5">
    <source>
        <dbReference type="ARBA" id="ARBA00022692"/>
    </source>
</evidence>
<evidence type="ECO:0000256" key="2">
    <source>
        <dbReference type="ARBA" id="ARBA00004479"/>
    </source>
</evidence>
<feature type="domain" description="Laminin G" evidence="14">
    <location>
        <begin position="165"/>
        <end position="346"/>
    </location>
</feature>
<dbReference type="CDD" id="cd00054">
    <property type="entry name" value="EGF_CA"/>
    <property type="match status" value="2"/>
</dbReference>
<dbReference type="SUPFAM" id="SSF49899">
    <property type="entry name" value="Concanavalin A-like lectins/glucanases"/>
    <property type="match status" value="4"/>
</dbReference>
<evidence type="ECO:0000256" key="1">
    <source>
        <dbReference type="ARBA" id="ARBA00003165"/>
    </source>
</evidence>
<feature type="domain" description="EGF-like" evidence="15">
    <location>
        <begin position="537"/>
        <end position="574"/>
    </location>
</feature>
<dbReference type="CDD" id="cd00057">
    <property type="entry name" value="FA58C"/>
    <property type="match status" value="1"/>
</dbReference>
<dbReference type="InterPro" id="IPR000421">
    <property type="entry name" value="FA58C"/>
</dbReference>
<dbReference type="InterPro" id="IPR013320">
    <property type="entry name" value="ConA-like_dom_sf"/>
</dbReference>
<dbReference type="Pfam" id="PF00754">
    <property type="entry name" value="F5_F8_type_C"/>
    <property type="match status" value="1"/>
</dbReference>
<evidence type="ECO:0000259" key="14">
    <source>
        <dbReference type="PROSITE" id="PS50025"/>
    </source>
</evidence>
<dbReference type="PROSITE" id="PS01286">
    <property type="entry name" value="FA58C_2"/>
    <property type="match status" value="1"/>
</dbReference>
<keyword evidence="5" id="KW-0812">Transmembrane</keyword>
<dbReference type="CDD" id="cd00110">
    <property type="entry name" value="LamG"/>
    <property type="match status" value="3"/>
</dbReference>
<dbReference type="Gene3D" id="2.60.120.260">
    <property type="entry name" value="Galactose-binding domain-like"/>
    <property type="match status" value="1"/>
</dbReference>
<dbReference type="SUPFAM" id="SSF57196">
    <property type="entry name" value="EGF/Laminin"/>
    <property type="match status" value="1"/>
</dbReference>
<dbReference type="AlphaFoldDB" id="A0ABD1JLB7"/>
<dbReference type="PROSITE" id="PS50026">
    <property type="entry name" value="EGF_3"/>
    <property type="match status" value="2"/>
</dbReference>
<dbReference type="EMBL" id="JBHFQA010000014">
    <property type="protein sequence ID" value="KAL2087594.1"/>
    <property type="molecule type" value="Genomic_DNA"/>
</dbReference>
<evidence type="ECO:0000256" key="4">
    <source>
        <dbReference type="ARBA" id="ARBA00022536"/>
    </source>
</evidence>
<dbReference type="PROSITE" id="PS51406">
    <property type="entry name" value="FIBRINOGEN_C_2"/>
    <property type="match status" value="1"/>
</dbReference>
<evidence type="ECO:0000256" key="10">
    <source>
        <dbReference type="ARBA" id="ARBA00023157"/>
    </source>
</evidence>
<dbReference type="InterPro" id="IPR000742">
    <property type="entry name" value="EGF"/>
</dbReference>
<dbReference type="Gene3D" id="2.10.25.10">
    <property type="entry name" value="Laminin"/>
    <property type="match status" value="2"/>
</dbReference>
<feature type="domain" description="EGF-like" evidence="15">
    <location>
        <begin position="948"/>
        <end position="985"/>
    </location>
</feature>
<evidence type="ECO:0000313" key="18">
    <source>
        <dbReference type="Proteomes" id="UP001591681"/>
    </source>
</evidence>
<comment type="caution">
    <text evidence="17">The sequence shown here is derived from an EMBL/GenBank/DDBJ whole genome shotgun (WGS) entry which is preliminary data.</text>
</comment>
<feature type="domain" description="Laminin G" evidence="14">
    <location>
        <begin position="352"/>
        <end position="535"/>
    </location>
</feature>
<dbReference type="InterPro" id="IPR050372">
    <property type="entry name" value="Neurexin-related_CASP"/>
</dbReference>
<evidence type="ECO:0000259" key="16">
    <source>
        <dbReference type="PROSITE" id="PS51406"/>
    </source>
</evidence>
<protein>
    <recommendedName>
        <fullName evidence="19">Contactin associated protein-like 5a</fullName>
    </recommendedName>
</protein>
<feature type="disulfide bond" evidence="12">
    <location>
        <begin position="920"/>
        <end position="947"/>
    </location>
</feature>
<evidence type="ECO:0000256" key="11">
    <source>
        <dbReference type="PROSITE-ProRule" id="PRU00076"/>
    </source>
</evidence>
<comment type="similarity">
    <text evidence="3">Belongs to the neurexin family.</text>
</comment>
<feature type="domain" description="Laminin G" evidence="14">
    <location>
        <begin position="782"/>
        <end position="947"/>
    </location>
</feature>
<keyword evidence="6" id="KW-0732">Signal</keyword>
<evidence type="ECO:0000313" key="17">
    <source>
        <dbReference type="EMBL" id="KAL2087594.1"/>
    </source>
</evidence>
<feature type="domain" description="F5/8 type C" evidence="13">
    <location>
        <begin position="13"/>
        <end position="159"/>
    </location>
</feature>
<gene>
    <name evidence="17" type="ORF">ACEWY4_016422</name>
</gene>
<keyword evidence="18" id="KW-1185">Reference proteome</keyword>
<dbReference type="SMART" id="SM00181">
    <property type="entry name" value="EGF"/>
    <property type="match status" value="2"/>
</dbReference>
<dbReference type="InterPro" id="IPR008979">
    <property type="entry name" value="Galactose-bd-like_sf"/>
</dbReference>
<dbReference type="PROSITE" id="PS50025">
    <property type="entry name" value="LAM_G_DOMAIN"/>
    <property type="match status" value="3"/>
</dbReference>
<feature type="domain" description="Fibrinogen C-terminal" evidence="16">
    <location>
        <begin position="573"/>
        <end position="631"/>
    </location>
</feature>
<keyword evidence="8" id="KW-1133">Transmembrane helix</keyword>
<dbReference type="Proteomes" id="UP001591681">
    <property type="component" value="Unassembled WGS sequence"/>
</dbReference>